<dbReference type="AlphaFoldDB" id="A0A3S9B4H3"/>
<protein>
    <submittedName>
        <fullName evidence="1">Uncharacterized protein</fullName>
    </submittedName>
</protein>
<dbReference type="EMBL" id="CP032509">
    <property type="protein sequence ID" value="AZN71840.1"/>
    <property type="molecule type" value="Genomic_DNA"/>
</dbReference>
<gene>
    <name evidence="1" type="ORF">D5400_11635</name>
</gene>
<keyword evidence="2" id="KW-1185">Reference proteome</keyword>
<proteinExistence type="predicted"/>
<sequence length="111" mass="12017">MTLMEPMIRAMHAALDDAGRADVLLRCPRAVLMKFHHVFMDACGKAQFEAGIEYLIVEQSARHAVLQADGTLPPVMQAGCDMMRLNLVRIVKAAAQARKAEAAIGEGTDAP</sequence>
<reference evidence="1 2" key="1">
    <citation type="submission" date="2018-09" db="EMBL/GenBank/DDBJ databases">
        <title>Marinorhizobium profundi gen. nov., sp. nov., isolated from a deep-sea sediment sample from the New Britain Trench and proposal of Marinorhizobiaceae fam. nov. in the order Rhizobiales of the class Alphaproteobacteria.</title>
        <authorList>
            <person name="Cao J."/>
        </authorList>
    </citation>
    <scope>NUCLEOTIDE SEQUENCE [LARGE SCALE GENOMIC DNA]</scope>
    <source>
        <strain evidence="1 2">WS11</strain>
    </source>
</reference>
<dbReference type="KEGG" id="abaw:D5400_11635"/>
<evidence type="ECO:0000313" key="1">
    <source>
        <dbReference type="EMBL" id="AZN71840.1"/>
    </source>
</evidence>
<dbReference type="Proteomes" id="UP000268192">
    <property type="component" value="Chromosome"/>
</dbReference>
<name>A0A3S9B4H3_9HYPH</name>
<organism evidence="1 2">
    <name type="scientific">Georhizobium profundi</name>
    <dbReference type="NCBI Taxonomy" id="2341112"/>
    <lineage>
        <taxon>Bacteria</taxon>
        <taxon>Pseudomonadati</taxon>
        <taxon>Pseudomonadota</taxon>
        <taxon>Alphaproteobacteria</taxon>
        <taxon>Hyphomicrobiales</taxon>
        <taxon>Rhizobiaceae</taxon>
        <taxon>Georhizobium</taxon>
    </lineage>
</organism>
<evidence type="ECO:0000313" key="2">
    <source>
        <dbReference type="Proteomes" id="UP000268192"/>
    </source>
</evidence>
<accession>A0A3S9B4H3</accession>